<feature type="domain" description="NHR" evidence="5">
    <location>
        <begin position="15"/>
        <end position="172"/>
    </location>
</feature>
<dbReference type="Proteomes" id="UP000681722">
    <property type="component" value="Unassembled WGS sequence"/>
</dbReference>
<evidence type="ECO:0008006" key="9">
    <source>
        <dbReference type="Google" id="ProtNLM"/>
    </source>
</evidence>
<dbReference type="PROSITE" id="PS50089">
    <property type="entry name" value="ZF_RING_2"/>
    <property type="match status" value="1"/>
</dbReference>
<evidence type="ECO:0000256" key="3">
    <source>
        <dbReference type="PROSITE-ProRule" id="PRU00175"/>
    </source>
</evidence>
<dbReference type="InterPro" id="IPR001841">
    <property type="entry name" value="Znf_RING"/>
</dbReference>
<evidence type="ECO:0000259" key="4">
    <source>
        <dbReference type="PROSITE" id="PS50089"/>
    </source>
</evidence>
<evidence type="ECO:0000313" key="8">
    <source>
        <dbReference type="Proteomes" id="UP000663829"/>
    </source>
</evidence>
<accession>A0A813XKV0</accession>
<evidence type="ECO:0000256" key="1">
    <source>
        <dbReference type="ARBA" id="ARBA00022771"/>
    </source>
</evidence>
<gene>
    <name evidence="6" type="ORF">GPM918_LOCUS7030</name>
    <name evidence="7" type="ORF">SRO942_LOCUS7030</name>
</gene>
<name>A0A813XKV0_9BILA</name>
<dbReference type="GO" id="GO:0061630">
    <property type="term" value="F:ubiquitin protein ligase activity"/>
    <property type="evidence" value="ECO:0007669"/>
    <property type="project" value="TreeGrafter"/>
</dbReference>
<dbReference type="GO" id="GO:0008270">
    <property type="term" value="F:zinc ion binding"/>
    <property type="evidence" value="ECO:0007669"/>
    <property type="project" value="UniProtKB-KW"/>
</dbReference>
<keyword evidence="1 3" id="KW-0863">Zinc-finger</keyword>
<dbReference type="InterPro" id="IPR037962">
    <property type="entry name" value="Neuralized"/>
</dbReference>
<feature type="domain" description="RING-type" evidence="4">
    <location>
        <begin position="403"/>
        <end position="445"/>
    </location>
</feature>
<evidence type="ECO:0000256" key="2">
    <source>
        <dbReference type="ARBA" id="ARBA00022833"/>
    </source>
</evidence>
<dbReference type="InterPro" id="IPR006573">
    <property type="entry name" value="NHR_dom"/>
</dbReference>
<dbReference type="EMBL" id="CAJOBC010001119">
    <property type="protein sequence ID" value="CAF3657033.1"/>
    <property type="molecule type" value="Genomic_DNA"/>
</dbReference>
<sequence length="455" mass="51463">MATPSYRRVYNISKPLHFSTTLHGSNIRLSSDNKQASRINSGHSISNNCYVLSSRPINTFEHVYLQHHSCDSDFMSALRVGFITEQQDPQKGGWILALRDHILNENEIVAIYYTHDHSVIVKGLTDKTETILLTMNNDSNITERANAVNIQGPFYLKLELVGRSDAVKIVNDELQLSGNDSVIPVDHSPSDNVQNLIQNNNSGCCLNYYNYLTNNSNNVVFHNTIHQNIVLLDRMAICCVDNLLKNSAYAFLNTQITRGDALIFKIMNREYSSKSSFIFGLTTVNPTTMKPRSFPEDINAFQQVYPQGEWLYSIFDQSFSFELYDEIALYLNLENRLCISKNNCLPMQLVFDTASPKQNVSYWPFFNLNGQITALKIICKTSVQNLKLAKTPVASKNTELVLCPFCCERLCDAVLEPCGCSEICFECATIIKKSSRTAADCPYDRLPICNIRKKS</sequence>
<keyword evidence="1 3" id="KW-0479">Metal-binding</keyword>
<feature type="domain" description="NHR" evidence="5">
    <location>
        <begin position="218"/>
        <end position="380"/>
    </location>
</feature>
<organism evidence="6 8">
    <name type="scientific">Didymodactylos carnosus</name>
    <dbReference type="NCBI Taxonomy" id="1234261"/>
    <lineage>
        <taxon>Eukaryota</taxon>
        <taxon>Metazoa</taxon>
        <taxon>Spiralia</taxon>
        <taxon>Gnathifera</taxon>
        <taxon>Rotifera</taxon>
        <taxon>Eurotatoria</taxon>
        <taxon>Bdelloidea</taxon>
        <taxon>Philodinida</taxon>
        <taxon>Philodinidae</taxon>
        <taxon>Didymodactylos</taxon>
    </lineage>
</organism>
<proteinExistence type="predicted"/>
<dbReference type="Proteomes" id="UP000663829">
    <property type="component" value="Unassembled WGS sequence"/>
</dbReference>
<dbReference type="Gene3D" id="2.60.120.920">
    <property type="match status" value="2"/>
</dbReference>
<reference evidence="6" key="1">
    <citation type="submission" date="2021-02" db="EMBL/GenBank/DDBJ databases">
        <authorList>
            <person name="Nowell W R."/>
        </authorList>
    </citation>
    <scope>NUCLEOTIDE SEQUENCE</scope>
</reference>
<dbReference type="EMBL" id="CAJNOQ010001119">
    <property type="protein sequence ID" value="CAF0869625.1"/>
    <property type="molecule type" value="Genomic_DNA"/>
</dbReference>
<evidence type="ECO:0000313" key="6">
    <source>
        <dbReference type="EMBL" id="CAF0869625.1"/>
    </source>
</evidence>
<dbReference type="InterPro" id="IPR043136">
    <property type="entry name" value="B30.2/SPRY_sf"/>
</dbReference>
<dbReference type="PANTHER" id="PTHR12429">
    <property type="entry name" value="NEURALIZED"/>
    <property type="match status" value="1"/>
</dbReference>
<evidence type="ECO:0000259" key="5">
    <source>
        <dbReference type="PROSITE" id="PS51065"/>
    </source>
</evidence>
<keyword evidence="8" id="KW-1185">Reference proteome</keyword>
<protein>
    <recommendedName>
        <fullName evidence="9">RING-type domain-containing protein</fullName>
    </recommendedName>
</protein>
<dbReference type="AlphaFoldDB" id="A0A813XKV0"/>
<dbReference type="PANTHER" id="PTHR12429:SF8">
    <property type="entry name" value="NEURALIZED-LIKE PROTEIN 2"/>
    <property type="match status" value="1"/>
</dbReference>
<evidence type="ECO:0000313" key="7">
    <source>
        <dbReference type="EMBL" id="CAF3657033.1"/>
    </source>
</evidence>
<dbReference type="Pfam" id="PF07177">
    <property type="entry name" value="Neuralized"/>
    <property type="match status" value="2"/>
</dbReference>
<comment type="caution">
    <text evidence="6">The sequence shown here is derived from an EMBL/GenBank/DDBJ whole genome shotgun (WGS) entry which is preliminary data.</text>
</comment>
<keyword evidence="2" id="KW-0862">Zinc</keyword>
<dbReference type="PROSITE" id="PS51065">
    <property type="entry name" value="NHR"/>
    <property type="match status" value="2"/>
</dbReference>